<reference evidence="9 10" key="1">
    <citation type="submission" date="2019-09" db="EMBL/GenBank/DDBJ databases">
        <title>Bird 10,000 Genomes (B10K) Project - Family phase.</title>
        <authorList>
            <person name="Zhang G."/>
        </authorList>
    </citation>
    <scope>NUCLEOTIDE SEQUENCE [LARGE SCALE GENOMIC DNA]</scope>
    <source>
        <strain evidence="9">B10K-DU-002-23</strain>
        <tissue evidence="9">Muscle</tissue>
    </source>
</reference>
<comment type="caution">
    <text evidence="9">The sequence shown here is derived from an EMBL/GenBank/DDBJ whole genome shotgun (WGS) entry which is preliminary data.</text>
</comment>
<feature type="region of interest" description="Disordered" evidence="7">
    <location>
        <begin position="1"/>
        <end position="21"/>
    </location>
</feature>
<feature type="non-terminal residue" evidence="9">
    <location>
        <position position="1"/>
    </location>
</feature>
<evidence type="ECO:0000313" key="10">
    <source>
        <dbReference type="Proteomes" id="UP000532545"/>
    </source>
</evidence>
<evidence type="ECO:0000256" key="3">
    <source>
        <dbReference type="ARBA" id="ARBA00023130"/>
    </source>
</evidence>
<keyword evidence="1" id="KW-0732">Signal</keyword>
<keyword evidence="6" id="KW-1279">T cell receptor</keyword>
<name>A0A7L1M173_BOMGA</name>
<dbReference type="GO" id="GO:0002250">
    <property type="term" value="P:adaptive immune response"/>
    <property type="evidence" value="ECO:0007669"/>
    <property type="project" value="UniProtKB-KW"/>
</dbReference>
<dbReference type="Proteomes" id="UP000532545">
    <property type="component" value="Unassembled WGS sequence"/>
</dbReference>
<dbReference type="GO" id="GO:0042605">
    <property type="term" value="F:peptide antigen binding"/>
    <property type="evidence" value="ECO:0007669"/>
    <property type="project" value="TreeGrafter"/>
</dbReference>
<dbReference type="InterPro" id="IPR036179">
    <property type="entry name" value="Ig-like_dom_sf"/>
</dbReference>
<keyword evidence="10" id="KW-1185">Reference proteome</keyword>
<accession>A0A7L1M173</accession>
<organism evidence="9 10">
    <name type="scientific">Bombycilla garrulus</name>
    <name type="common">Bohemian waxwing</name>
    <name type="synonym">Lanius garrulus</name>
    <dbReference type="NCBI Taxonomy" id="125297"/>
    <lineage>
        <taxon>Eukaryota</taxon>
        <taxon>Metazoa</taxon>
        <taxon>Chordata</taxon>
        <taxon>Craniata</taxon>
        <taxon>Vertebrata</taxon>
        <taxon>Euteleostomi</taxon>
        <taxon>Archelosauria</taxon>
        <taxon>Archosauria</taxon>
        <taxon>Dinosauria</taxon>
        <taxon>Saurischia</taxon>
        <taxon>Theropoda</taxon>
        <taxon>Coelurosauria</taxon>
        <taxon>Aves</taxon>
        <taxon>Neognathae</taxon>
        <taxon>Neoaves</taxon>
        <taxon>Telluraves</taxon>
        <taxon>Australaves</taxon>
        <taxon>Passeriformes</taxon>
        <taxon>Bombycillidae</taxon>
        <taxon>Bombycilla</taxon>
    </lineage>
</organism>
<dbReference type="PANTHER" id="PTHR19343">
    <property type="entry name" value="T CELL RECEPTOR ALPHA VARIABLE 1-2"/>
    <property type="match status" value="1"/>
</dbReference>
<sequence>RAQVQQESSLETTEGSGINISCSHPNKPSDGFIHFYRHLPGRGPKFLAVAARGSKDVASIAGQLWVSEDGGSSALWLRRPRRGDTAVYYCALVP</sequence>
<protein>
    <submittedName>
        <fullName evidence="9">TVA4 protein</fullName>
    </submittedName>
</protein>
<evidence type="ECO:0000256" key="5">
    <source>
        <dbReference type="ARBA" id="ARBA00023319"/>
    </source>
</evidence>
<evidence type="ECO:0000256" key="6">
    <source>
        <dbReference type="ARBA" id="ARBA00043266"/>
    </source>
</evidence>
<dbReference type="InterPro" id="IPR013783">
    <property type="entry name" value="Ig-like_fold"/>
</dbReference>
<dbReference type="AlphaFoldDB" id="A0A7L1M173"/>
<evidence type="ECO:0000256" key="2">
    <source>
        <dbReference type="ARBA" id="ARBA00022859"/>
    </source>
</evidence>
<dbReference type="InterPro" id="IPR051006">
    <property type="entry name" value="TCR_variable_domain"/>
</dbReference>
<keyword evidence="5" id="KW-0393">Immunoglobulin domain</keyword>
<evidence type="ECO:0000256" key="1">
    <source>
        <dbReference type="ARBA" id="ARBA00022729"/>
    </source>
</evidence>
<dbReference type="GO" id="GO:0042101">
    <property type="term" value="C:T cell receptor complex"/>
    <property type="evidence" value="ECO:0007669"/>
    <property type="project" value="UniProtKB-KW"/>
</dbReference>
<dbReference type="EMBL" id="VXBU01005417">
    <property type="protein sequence ID" value="NXN80969.1"/>
    <property type="molecule type" value="Genomic_DNA"/>
</dbReference>
<gene>
    <name evidence="9" type="primary">Trav4_0</name>
    <name evidence="9" type="ORF">BOMGAR_R13658</name>
</gene>
<dbReference type="Gene3D" id="2.60.40.10">
    <property type="entry name" value="Immunoglobulins"/>
    <property type="match status" value="1"/>
</dbReference>
<keyword evidence="4" id="KW-0675">Receptor</keyword>
<dbReference type="InterPro" id="IPR013106">
    <property type="entry name" value="Ig_V-set"/>
</dbReference>
<feature type="non-terminal residue" evidence="9">
    <location>
        <position position="94"/>
    </location>
</feature>
<dbReference type="PANTHER" id="PTHR19343:SF13">
    <property type="entry name" value="T CELL RECEPTOR ALPHA VARIABLE 21"/>
    <property type="match status" value="1"/>
</dbReference>
<keyword evidence="2" id="KW-0391">Immunity</keyword>
<proteinExistence type="predicted"/>
<feature type="domain" description="Immunoglobulin V-set" evidence="8">
    <location>
        <begin position="17"/>
        <end position="92"/>
    </location>
</feature>
<evidence type="ECO:0000256" key="4">
    <source>
        <dbReference type="ARBA" id="ARBA00023170"/>
    </source>
</evidence>
<dbReference type="OrthoDB" id="9631130at2759"/>
<dbReference type="SMART" id="SM00406">
    <property type="entry name" value="IGv"/>
    <property type="match status" value="1"/>
</dbReference>
<dbReference type="SUPFAM" id="SSF48726">
    <property type="entry name" value="Immunoglobulin"/>
    <property type="match status" value="1"/>
</dbReference>
<evidence type="ECO:0000259" key="8">
    <source>
        <dbReference type="SMART" id="SM00406"/>
    </source>
</evidence>
<evidence type="ECO:0000256" key="7">
    <source>
        <dbReference type="SAM" id="MobiDB-lite"/>
    </source>
</evidence>
<keyword evidence="3" id="KW-1064">Adaptive immunity</keyword>
<evidence type="ECO:0000313" key="9">
    <source>
        <dbReference type="EMBL" id="NXN80969.1"/>
    </source>
</evidence>